<protein>
    <submittedName>
        <fullName evidence="12">Calcium permeable stress-gated cation channel 1</fullName>
    </submittedName>
</protein>
<dbReference type="OrthoDB" id="1689567at2759"/>
<dbReference type="PANTHER" id="PTHR13018:SF21">
    <property type="entry name" value="CALCIUM PERMEABLE STRESS-GATED CATION CHANNEL 1"/>
    <property type="match status" value="1"/>
</dbReference>
<gene>
    <name evidence="12" type="ORF">J0S82_003227</name>
</gene>
<dbReference type="EMBL" id="JAGFMF010011747">
    <property type="protein sequence ID" value="KAG8514351.1"/>
    <property type="molecule type" value="Genomic_DNA"/>
</dbReference>
<evidence type="ECO:0000256" key="1">
    <source>
        <dbReference type="ARBA" id="ARBA00004141"/>
    </source>
</evidence>
<feature type="transmembrane region" description="Helical" evidence="8">
    <location>
        <begin position="421"/>
        <end position="449"/>
    </location>
</feature>
<comment type="catalytic activity">
    <reaction evidence="7">
        <text>Ca(2+)(in) = Ca(2+)(out)</text>
        <dbReference type="Rhea" id="RHEA:29671"/>
        <dbReference type="ChEBI" id="CHEBI:29108"/>
    </reaction>
</comment>
<sequence length="792" mass="91424">MAVSRGELNVNVVEKTHNISADECFQSQSTVLKGQPFGGVPTVLFINVFLWLVIIVIYSFLRKAAWDYGRLALLMHNDSLTSLIYGEHSEKTSPSDISLEIEDKDKGFYTWFFNTISMKNEDLISKCGDDARIYIMFQYHLIIFVLILCVPSLGIILPINYTGEVLEWRSHFGRTTIVNISTENKILWLHCFFSFFYFLTNILFMAHHCLGFVPKKSYKVSKTLMVTFVPKDVQDPEVITKHFQEAYQGCVVTRVHFCYDVRTLVDLDDQRRHAMRGRLYYTAKAKKSGKVMIKVHPCSRLCFCDCWTCFKEVAGQGPGAATEGLVDAEQYYSELEEQLTDEFNAEFNRVRMKRLDLIFVTFQSSRMAKQVLDDYKFTCCGMLPHQSSVTTVVKSHQWRVSLAPHPKDIIWKHLSVRRFHWWARFVLINTSLFFLFFFLTTPAIIMNTIDMYNVTRPIENLQSPVVTQFFPSLLLWAFTVILPLIVYFSAFLEAHWTSLDVFFRWLFDIYYLEQASIRFQCVFLPDNGAFFVNYVITAALLGTGMELLRPGALLLYCTRLFFSKSEPERVHIRKDHALDFQYGREYAWMINVFSVVMAYSITCPIIVPFGLLYLFMKHMTDRYNMYYSYAPTKLNEQIHMAAVNQAIFAPLLSLFWMLFFSVLRLGSAHVITFFSLSILILSMIIAVLGTFLGRLRTVHDLAPEEERETVFDMEPSSTTSTPTSLLYMATVLQEPEMNLTPASSQARLSYGSMSRQLGEEDEASVASPGFARELDSTQFQEGLELAQESQYH</sequence>
<keyword evidence="4 8" id="KW-0812">Transmembrane</keyword>
<feature type="transmembrane region" description="Helical" evidence="8">
    <location>
        <begin position="637"/>
        <end position="659"/>
    </location>
</feature>
<feature type="transmembrane region" description="Helical" evidence="8">
    <location>
        <begin position="588"/>
        <end position="616"/>
    </location>
</feature>
<evidence type="ECO:0000256" key="5">
    <source>
        <dbReference type="ARBA" id="ARBA00022989"/>
    </source>
</evidence>
<dbReference type="AlphaFoldDB" id="A0A8J6A7E4"/>
<keyword evidence="3" id="KW-0813">Transport</keyword>
<evidence type="ECO:0000256" key="4">
    <source>
        <dbReference type="ARBA" id="ARBA00022692"/>
    </source>
</evidence>
<dbReference type="GO" id="GO:0005227">
    <property type="term" value="F:calcium-activated cation channel activity"/>
    <property type="evidence" value="ECO:0007669"/>
    <property type="project" value="InterPro"/>
</dbReference>
<evidence type="ECO:0000259" key="10">
    <source>
        <dbReference type="Pfam" id="PF13967"/>
    </source>
</evidence>
<dbReference type="Pfam" id="PF13967">
    <property type="entry name" value="RSN1_TM"/>
    <property type="match status" value="1"/>
</dbReference>
<proteinExistence type="inferred from homology"/>
<organism evidence="12 13">
    <name type="scientific">Galemys pyrenaicus</name>
    <name type="common">Iberian desman</name>
    <name type="synonym">Pyrenean desman</name>
    <dbReference type="NCBI Taxonomy" id="202257"/>
    <lineage>
        <taxon>Eukaryota</taxon>
        <taxon>Metazoa</taxon>
        <taxon>Chordata</taxon>
        <taxon>Craniata</taxon>
        <taxon>Vertebrata</taxon>
        <taxon>Euteleostomi</taxon>
        <taxon>Mammalia</taxon>
        <taxon>Eutheria</taxon>
        <taxon>Laurasiatheria</taxon>
        <taxon>Eulipotyphla</taxon>
        <taxon>Talpidae</taxon>
        <taxon>Galemys</taxon>
    </lineage>
</organism>
<feature type="transmembrane region" description="Helical" evidence="8">
    <location>
        <begin position="671"/>
        <end position="692"/>
    </location>
</feature>
<feature type="domain" description="CSC1/OSCA1-like 7TM region" evidence="9">
    <location>
        <begin position="505"/>
        <end position="657"/>
    </location>
</feature>
<dbReference type="PANTHER" id="PTHR13018">
    <property type="entry name" value="PROBABLE MEMBRANE PROTEIN DUF221-RELATED"/>
    <property type="match status" value="1"/>
</dbReference>
<reference evidence="12" key="1">
    <citation type="journal article" date="2021" name="Evol. Appl.">
        <title>The genome of the Pyrenean desman and the effects of bottlenecks and inbreeding on the genomic landscape of an endangered species.</title>
        <authorList>
            <person name="Escoda L."/>
            <person name="Castresana J."/>
        </authorList>
    </citation>
    <scope>NUCLEOTIDE SEQUENCE</scope>
    <source>
        <strain evidence="12">IBE-C5619</strain>
    </source>
</reference>
<feature type="transmembrane region" description="Helical" evidence="8">
    <location>
        <begin position="42"/>
        <end position="61"/>
    </location>
</feature>
<evidence type="ECO:0000256" key="2">
    <source>
        <dbReference type="ARBA" id="ARBA00007779"/>
    </source>
</evidence>
<evidence type="ECO:0000256" key="7">
    <source>
        <dbReference type="ARBA" id="ARBA00036634"/>
    </source>
</evidence>
<dbReference type="Pfam" id="PF14703">
    <property type="entry name" value="PHM7_cyt"/>
    <property type="match status" value="1"/>
</dbReference>
<comment type="caution">
    <text evidence="12">The sequence shown here is derived from an EMBL/GenBank/DDBJ whole genome shotgun (WGS) entry which is preliminary data.</text>
</comment>
<feature type="domain" description="CSC1/OSCA1-like N-terminal transmembrane" evidence="10">
    <location>
        <begin position="43"/>
        <end position="205"/>
    </location>
</feature>
<feature type="domain" description="CSC1/OSCA1-like cytosolic" evidence="11">
    <location>
        <begin position="221"/>
        <end position="413"/>
    </location>
</feature>
<dbReference type="Pfam" id="PF02714">
    <property type="entry name" value="RSN1_7TM"/>
    <property type="match status" value="1"/>
</dbReference>
<keyword evidence="5 8" id="KW-1133">Transmembrane helix</keyword>
<keyword evidence="13" id="KW-1185">Reference proteome</keyword>
<evidence type="ECO:0000259" key="9">
    <source>
        <dbReference type="Pfam" id="PF02714"/>
    </source>
</evidence>
<evidence type="ECO:0000256" key="3">
    <source>
        <dbReference type="ARBA" id="ARBA00022448"/>
    </source>
</evidence>
<feature type="transmembrane region" description="Helical" evidence="8">
    <location>
        <begin position="141"/>
        <end position="161"/>
    </location>
</feature>
<keyword evidence="6 8" id="KW-0472">Membrane</keyword>
<accession>A0A8J6A7E4</accession>
<dbReference type="InterPro" id="IPR045122">
    <property type="entry name" value="Csc1-like"/>
</dbReference>
<evidence type="ECO:0000259" key="11">
    <source>
        <dbReference type="Pfam" id="PF14703"/>
    </source>
</evidence>
<name>A0A8J6A7E4_GALPY</name>
<comment type="similarity">
    <text evidence="2">Belongs to the CSC1 (TC 1.A.17) family.</text>
</comment>
<evidence type="ECO:0000313" key="13">
    <source>
        <dbReference type="Proteomes" id="UP000700334"/>
    </source>
</evidence>
<feature type="transmembrane region" description="Helical" evidence="8">
    <location>
        <begin position="187"/>
        <end position="213"/>
    </location>
</feature>
<dbReference type="InterPro" id="IPR027815">
    <property type="entry name" value="CSC1/OSCA1-like_cyt"/>
</dbReference>
<dbReference type="InterPro" id="IPR032880">
    <property type="entry name" value="CSC1/OSCA1-like_N"/>
</dbReference>
<evidence type="ECO:0000313" key="12">
    <source>
        <dbReference type="EMBL" id="KAG8514351.1"/>
    </source>
</evidence>
<feature type="transmembrane region" description="Helical" evidence="8">
    <location>
        <begin position="469"/>
        <end position="492"/>
    </location>
</feature>
<comment type="subcellular location">
    <subcellularLocation>
        <location evidence="1">Membrane</location>
        <topology evidence="1">Multi-pass membrane protein</topology>
    </subcellularLocation>
</comment>
<evidence type="ECO:0000256" key="8">
    <source>
        <dbReference type="SAM" id="Phobius"/>
    </source>
</evidence>
<feature type="transmembrane region" description="Helical" evidence="8">
    <location>
        <begin position="528"/>
        <end position="545"/>
    </location>
</feature>
<dbReference type="GO" id="GO:0005886">
    <property type="term" value="C:plasma membrane"/>
    <property type="evidence" value="ECO:0007669"/>
    <property type="project" value="TreeGrafter"/>
</dbReference>
<dbReference type="InterPro" id="IPR003864">
    <property type="entry name" value="CSC1/OSCA1-like_7TM"/>
</dbReference>
<dbReference type="Proteomes" id="UP000700334">
    <property type="component" value="Unassembled WGS sequence"/>
</dbReference>
<evidence type="ECO:0000256" key="6">
    <source>
        <dbReference type="ARBA" id="ARBA00023136"/>
    </source>
</evidence>